<organism evidence="8 9">
    <name type="scientific">Actinopolymorpha cephalotaxi</name>
    <dbReference type="NCBI Taxonomy" id="504797"/>
    <lineage>
        <taxon>Bacteria</taxon>
        <taxon>Bacillati</taxon>
        <taxon>Actinomycetota</taxon>
        <taxon>Actinomycetes</taxon>
        <taxon>Propionibacteriales</taxon>
        <taxon>Actinopolymorphaceae</taxon>
        <taxon>Actinopolymorpha</taxon>
    </lineage>
</organism>
<feature type="compositionally biased region" description="Basic and acidic residues" evidence="6">
    <location>
        <begin position="329"/>
        <end position="360"/>
    </location>
</feature>
<keyword evidence="9" id="KW-1185">Reference proteome</keyword>
<feature type="compositionally biased region" description="Basic and acidic residues" evidence="6">
    <location>
        <begin position="301"/>
        <end position="319"/>
    </location>
</feature>
<feature type="transmembrane region" description="Helical" evidence="7">
    <location>
        <begin position="156"/>
        <end position="177"/>
    </location>
</feature>
<evidence type="ECO:0000313" key="9">
    <source>
        <dbReference type="Proteomes" id="UP000533017"/>
    </source>
</evidence>
<feature type="transmembrane region" description="Helical" evidence="7">
    <location>
        <begin position="228"/>
        <end position="246"/>
    </location>
</feature>
<dbReference type="Proteomes" id="UP000533017">
    <property type="component" value="Unassembled WGS sequence"/>
</dbReference>
<accession>A0ABX2S1L9</accession>
<keyword evidence="3 7" id="KW-0812">Transmembrane</keyword>
<comment type="subcellular location">
    <subcellularLocation>
        <location evidence="1">Cell membrane</location>
        <topology evidence="1">Multi-pass membrane protein</topology>
    </subcellularLocation>
</comment>
<sequence>MRAGPVGARRVVRIRRRVRRTLAWRLVRGTVATCLRYRVTGLAAEGAFFAILSLPPLVFGLAGSVGYVVGGFGPHAINEVKGQLVDIARGALTEDSVQRVIVPTLNAVLDRGRADVISIGFVLALWSGSRALNVLIDTITIMYGFGGRRGIVRTRVLSFSMYVVALAIGIVVIPLVLAGPTLVDSFLPSRLQFLVSLYWPVVVVASTGFLATLYHLALPERTPWRHDFGGAAVAMVMWLAGGWVLRTTLTQTIGGTSIYGPLAAPIVVLLWLYVVVISLLVGAAFNATLHAHLERRAEARRRVADGAEAPREASPRRTEVFPGVTAGEHPLEARNPDDLTDDLTDRAGDRADDRAGDRAGDVSPQPKAK</sequence>
<dbReference type="PANTHER" id="PTHR30213:SF0">
    <property type="entry name" value="UPF0761 MEMBRANE PROTEIN YIHY"/>
    <property type="match status" value="1"/>
</dbReference>
<feature type="transmembrane region" description="Helical" evidence="7">
    <location>
        <begin position="116"/>
        <end position="136"/>
    </location>
</feature>
<name>A0ABX2S1L9_9ACTN</name>
<comment type="caution">
    <text evidence="8">The sequence shown here is derived from an EMBL/GenBank/DDBJ whole genome shotgun (WGS) entry which is preliminary data.</text>
</comment>
<dbReference type="EMBL" id="JACBZA010000001">
    <property type="protein sequence ID" value="NYH83512.1"/>
    <property type="molecule type" value="Genomic_DNA"/>
</dbReference>
<evidence type="ECO:0000256" key="5">
    <source>
        <dbReference type="ARBA" id="ARBA00023136"/>
    </source>
</evidence>
<proteinExistence type="predicted"/>
<evidence type="ECO:0000256" key="2">
    <source>
        <dbReference type="ARBA" id="ARBA00022475"/>
    </source>
</evidence>
<dbReference type="Pfam" id="PF03631">
    <property type="entry name" value="Virul_fac_BrkB"/>
    <property type="match status" value="1"/>
</dbReference>
<feature type="transmembrane region" description="Helical" evidence="7">
    <location>
        <begin position="266"/>
        <end position="293"/>
    </location>
</feature>
<evidence type="ECO:0000256" key="7">
    <source>
        <dbReference type="SAM" id="Phobius"/>
    </source>
</evidence>
<reference evidence="8 9" key="1">
    <citation type="submission" date="2020-07" db="EMBL/GenBank/DDBJ databases">
        <title>Sequencing the genomes of 1000 actinobacteria strains.</title>
        <authorList>
            <person name="Klenk H.-P."/>
        </authorList>
    </citation>
    <scope>NUCLEOTIDE SEQUENCE [LARGE SCALE GENOMIC DNA]</scope>
    <source>
        <strain evidence="8 9">DSM 45117</strain>
    </source>
</reference>
<protein>
    <submittedName>
        <fullName evidence="8">Membrane protein</fullName>
    </submittedName>
</protein>
<evidence type="ECO:0000256" key="1">
    <source>
        <dbReference type="ARBA" id="ARBA00004651"/>
    </source>
</evidence>
<keyword evidence="5 7" id="KW-0472">Membrane</keyword>
<feature type="region of interest" description="Disordered" evidence="6">
    <location>
        <begin position="301"/>
        <end position="369"/>
    </location>
</feature>
<dbReference type="InterPro" id="IPR017039">
    <property type="entry name" value="Virul_fac_BrkB"/>
</dbReference>
<gene>
    <name evidence="8" type="ORF">FHR37_002363</name>
</gene>
<dbReference type="PANTHER" id="PTHR30213">
    <property type="entry name" value="INNER MEMBRANE PROTEIN YHJD"/>
    <property type="match status" value="1"/>
</dbReference>
<evidence type="ECO:0000256" key="6">
    <source>
        <dbReference type="SAM" id="MobiDB-lite"/>
    </source>
</evidence>
<keyword evidence="2" id="KW-1003">Cell membrane</keyword>
<evidence type="ECO:0000313" key="8">
    <source>
        <dbReference type="EMBL" id="NYH83512.1"/>
    </source>
</evidence>
<feature type="transmembrane region" description="Helical" evidence="7">
    <location>
        <begin position="197"/>
        <end position="216"/>
    </location>
</feature>
<evidence type="ECO:0000256" key="3">
    <source>
        <dbReference type="ARBA" id="ARBA00022692"/>
    </source>
</evidence>
<keyword evidence="4 7" id="KW-1133">Transmembrane helix</keyword>
<evidence type="ECO:0000256" key="4">
    <source>
        <dbReference type="ARBA" id="ARBA00022989"/>
    </source>
</evidence>
<feature type="transmembrane region" description="Helical" evidence="7">
    <location>
        <begin position="46"/>
        <end position="69"/>
    </location>
</feature>
<dbReference type="RefSeq" id="WP_237768697.1">
    <property type="nucleotide sequence ID" value="NZ_FOOI01000004.1"/>
</dbReference>